<evidence type="ECO:0000313" key="2">
    <source>
        <dbReference type="EMBL" id="AIC11553.1"/>
    </source>
</evidence>
<reference evidence="2 3" key="1">
    <citation type="submission" date="2013-08" db="EMBL/GenBank/DDBJ databases">
        <authorList>
            <person name="Stouthamer R."/>
            <person name="Nunney L."/>
        </authorList>
    </citation>
    <scope>NUCLEOTIDE SEQUENCE [LARGE SCALE GENOMIC DNA]</scope>
    <source>
        <strain evidence="3">ann-1</strain>
    </source>
</reference>
<organism evidence="2 3">
    <name type="scientific">Xylella fastidiosa subsp. sandyi Ann-1</name>
    <dbReference type="NCBI Taxonomy" id="155920"/>
    <lineage>
        <taxon>Bacteria</taxon>
        <taxon>Pseudomonadati</taxon>
        <taxon>Pseudomonadota</taxon>
        <taxon>Gammaproteobacteria</taxon>
        <taxon>Lysobacterales</taxon>
        <taxon>Lysobacteraceae</taxon>
        <taxon>Xylella</taxon>
    </lineage>
</organism>
<dbReference type="RefSeq" id="WP_155244237.1">
    <property type="nucleotide sequence ID" value="NZ_CP006696.1"/>
</dbReference>
<evidence type="ECO:0000256" key="1">
    <source>
        <dbReference type="SAM" id="MobiDB-lite"/>
    </source>
</evidence>
<feature type="region of interest" description="Disordered" evidence="1">
    <location>
        <begin position="1"/>
        <end position="45"/>
    </location>
</feature>
<dbReference type="Proteomes" id="UP000027215">
    <property type="component" value="Chromosome"/>
</dbReference>
<protein>
    <submittedName>
        <fullName evidence="2">Uncharacterized protein</fullName>
    </submittedName>
</protein>
<sequence>MTNNTLTASLKKQNQAIADLQTETKRREQAATATMQQARQITMQS</sequence>
<dbReference type="AlphaFoldDB" id="A0A060H7J6"/>
<dbReference type="HOGENOM" id="CLU_3207168_0_0_6"/>
<feature type="compositionally biased region" description="Low complexity" evidence="1">
    <location>
        <begin position="30"/>
        <end position="45"/>
    </location>
</feature>
<name>A0A060H7J6_XYLFS</name>
<dbReference type="EMBL" id="CP006696">
    <property type="protein sequence ID" value="AIC11553.1"/>
    <property type="molecule type" value="Genomic_DNA"/>
</dbReference>
<dbReference type="PATRIC" id="fig|155920.8.peg.2543"/>
<evidence type="ECO:0000313" key="3">
    <source>
        <dbReference type="Proteomes" id="UP000027215"/>
    </source>
</evidence>
<gene>
    <name evidence="2" type="ORF">D934_10860</name>
</gene>
<dbReference type="KEGG" id="xfs:D934_10860"/>
<proteinExistence type="predicted"/>
<feature type="compositionally biased region" description="Polar residues" evidence="1">
    <location>
        <begin position="1"/>
        <end position="16"/>
    </location>
</feature>
<accession>A0A060H7J6</accession>